<dbReference type="ExpressionAtlas" id="A0A072V0X9">
    <property type="expression patterns" value="differential"/>
</dbReference>
<keyword evidence="10" id="KW-0072">Autophagy</keyword>
<dbReference type="SMART" id="SM00291">
    <property type="entry name" value="ZnF_ZZ"/>
    <property type="match status" value="1"/>
</dbReference>
<sequence length="877" mass="94330">MDSSLVIKAKYGDALRRFNVRVDENNRLDLNMVGLRSKICSIYNFPADVNLTLRYVDEDGDLVNLVDDDDLHDVMRQQLKFLKIDVQMINQSGAKSDAGGSSGSATPLSYPPVSDPFLNFVKADALQALPEPIREALYSSFSKAASSNPVLANIADSISKIGQSILNPQGQSHVASGTSSKNGLPSESVTPKAKGPQSPCVDSAPIAGDYARSSGTAIPLRSPGNVVKTNVSNSVLQEALSNLSLSKPASSRQVPSNSTDSIPQTGQSTVKSHYWGPPVAIGTSSKNDASGQVESKNTGVAPVDLNVLPCDPYSSTNVNRVSPSSAVPVSDDKGKSSIDDKGNFVFPNNNATKNPTLGFSAPIDCPFSGTHTLHSMPPPLGNFRISPFKRSHAHSDALNGMFHKGVRCDGCGVYPITGPRFKSKVKENYDLCIICFNEMGNQIDYIRMDRPASFRSPRCSYQNTKEFRHPKIPPPIFKTGPLSKHAKSKLDSRFILDVNVIDGTMMAPSTAFTKIWRMRNNGTSVWPKGTQLVWIGGDKLSDSLSVDLEVPEDGVSVEKELDIAVDFRAPQLPGRYISYWRMASLSGHKFGQRVWVLIQVDASLKDSFYDSSQGLNLNIPLGVGSSEGPRVIDINVQPIEDDVFHQPQNPNAPPEPVNQMVDKEQWEELGNEFPTNETSFVGPAASAPAISASPSSISYPIIDFSGTAPAVPSFSGTAPAATPFSGTAPAATPFSGTAPAATPFSGTAPAAPSSSGTAPAAPSFSGTAPAFHSNQQTSTLDALSSSQSMDNDLVEEALLKELEAMGFKQVDLNKEVLRMTDYNLEQSIDELCGVLDWDPLLQELHEMGFRDKETNRRLLMKNDGSIKRVVMDLLNGE</sequence>
<organism evidence="17 19">
    <name type="scientific">Medicago truncatula</name>
    <name type="common">Barrel medic</name>
    <name type="synonym">Medicago tribuloides</name>
    <dbReference type="NCBI Taxonomy" id="3880"/>
    <lineage>
        <taxon>Eukaryota</taxon>
        <taxon>Viridiplantae</taxon>
        <taxon>Streptophyta</taxon>
        <taxon>Embryophyta</taxon>
        <taxon>Tracheophyta</taxon>
        <taxon>Spermatophyta</taxon>
        <taxon>Magnoliopsida</taxon>
        <taxon>eudicotyledons</taxon>
        <taxon>Gunneridae</taxon>
        <taxon>Pentapetalae</taxon>
        <taxon>rosids</taxon>
        <taxon>fabids</taxon>
        <taxon>Fabales</taxon>
        <taxon>Fabaceae</taxon>
        <taxon>Papilionoideae</taxon>
        <taxon>50 kb inversion clade</taxon>
        <taxon>NPAAA clade</taxon>
        <taxon>Hologalegina</taxon>
        <taxon>IRL clade</taxon>
        <taxon>Trifolieae</taxon>
        <taxon>Medicago</taxon>
    </lineage>
</organism>
<feature type="compositionally biased region" description="Polar residues" evidence="13">
    <location>
        <begin position="772"/>
        <end position="785"/>
    </location>
</feature>
<dbReference type="GO" id="GO:0008270">
    <property type="term" value="F:zinc ion binding"/>
    <property type="evidence" value="ECO:0007669"/>
    <property type="project" value="UniProtKB-KW"/>
</dbReference>
<keyword evidence="5" id="KW-0926">Vacuole</keyword>
<dbReference type="InterPro" id="IPR015940">
    <property type="entry name" value="UBA"/>
</dbReference>
<evidence type="ECO:0000256" key="12">
    <source>
        <dbReference type="PROSITE-ProRule" id="PRU00228"/>
    </source>
</evidence>
<evidence type="ECO:0000256" key="13">
    <source>
        <dbReference type="SAM" id="MobiDB-lite"/>
    </source>
</evidence>
<dbReference type="PANTHER" id="PTHR20930:SF0">
    <property type="entry name" value="PROTEIN ILRUN"/>
    <property type="match status" value="1"/>
</dbReference>
<evidence type="ECO:0000259" key="15">
    <source>
        <dbReference type="PROSITE" id="PS50135"/>
    </source>
</evidence>
<comment type="subcellular location">
    <subcellularLocation>
        <location evidence="2">Cytoplasmic vesicle</location>
        <location evidence="2">Autophagosome</location>
    </subcellularLocation>
    <subcellularLocation>
        <location evidence="1">Vacuole</location>
    </subcellularLocation>
</comment>
<dbReference type="InterPro" id="IPR032350">
    <property type="entry name" value="Nbr1_FW"/>
</dbReference>
<feature type="domain" description="UBA" evidence="14">
    <location>
        <begin position="827"/>
        <end position="876"/>
    </location>
</feature>
<keyword evidence="11" id="KW-0968">Cytoplasmic vesicle</keyword>
<keyword evidence="6" id="KW-0479">Metal-binding</keyword>
<proteinExistence type="predicted"/>
<keyword evidence="8" id="KW-0862">Zinc</keyword>
<feature type="region of interest" description="Disordered" evidence="13">
    <location>
        <begin position="244"/>
        <end position="335"/>
    </location>
</feature>
<evidence type="ECO:0000256" key="2">
    <source>
        <dbReference type="ARBA" id="ARBA00004419"/>
    </source>
</evidence>
<evidence type="ECO:0000256" key="3">
    <source>
        <dbReference type="ARBA" id="ARBA00011726"/>
    </source>
</evidence>
<gene>
    <name evidence="18" type="primary">25493711</name>
    <name evidence="17" type="ordered locus">MTR_4g104880</name>
</gene>
<feature type="compositionally biased region" description="Polar residues" evidence="13">
    <location>
        <begin position="282"/>
        <end position="298"/>
    </location>
</feature>
<dbReference type="InterPro" id="IPR000433">
    <property type="entry name" value="Znf_ZZ"/>
</dbReference>
<dbReference type="Gene3D" id="3.10.20.90">
    <property type="entry name" value="Phosphatidylinositol 3-kinase Catalytic Subunit, Chain A, domain 1"/>
    <property type="match status" value="1"/>
</dbReference>
<keyword evidence="7 12" id="KW-0863">Zinc-finger</keyword>
<reference evidence="17 19" key="2">
    <citation type="journal article" date="2014" name="BMC Genomics">
        <title>An improved genome release (version Mt4.0) for the model legume Medicago truncatula.</title>
        <authorList>
            <person name="Tang H."/>
            <person name="Krishnakumar V."/>
            <person name="Bidwell S."/>
            <person name="Rosen B."/>
            <person name="Chan A."/>
            <person name="Zhou S."/>
            <person name="Gentzbittel L."/>
            <person name="Childs K.L."/>
            <person name="Yandell M."/>
            <person name="Gundlach H."/>
            <person name="Mayer K.F."/>
            <person name="Schwartz D.C."/>
            <person name="Town C.D."/>
        </authorList>
    </citation>
    <scope>GENOME REANNOTATION</scope>
    <source>
        <strain evidence="17">A17</strain>
        <strain evidence="18 19">cv. Jemalong A17</strain>
    </source>
</reference>
<dbReference type="Proteomes" id="UP000002051">
    <property type="component" value="Chromosome 4"/>
</dbReference>
<reference evidence="17 19" key="1">
    <citation type="journal article" date="2011" name="Nature">
        <title>The Medicago genome provides insight into the evolution of rhizobial symbioses.</title>
        <authorList>
            <person name="Young N.D."/>
            <person name="Debelle F."/>
            <person name="Oldroyd G.E."/>
            <person name="Geurts R."/>
            <person name="Cannon S.B."/>
            <person name="Udvardi M.K."/>
            <person name="Benedito V.A."/>
            <person name="Mayer K.F."/>
            <person name="Gouzy J."/>
            <person name="Schoof H."/>
            <person name="Van de Peer Y."/>
            <person name="Proost S."/>
            <person name="Cook D.R."/>
            <person name="Meyers B.C."/>
            <person name="Spannagl M."/>
            <person name="Cheung F."/>
            <person name="De Mita S."/>
            <person name="Krishnakumar V."/>
            <person name="Gundlach H."/>
            <person name="Zhou S."/>
            <person name="Mudge J."/>
            <person name="Bharti A.K."/>
            <person name="Murray J.D."/>
            <person name="Naoumkina M.A."/>
            <person name="Rosen B."/>
            <person name="Silverstein K.A."/>
            <person name="Tang H."/>
            <person name="Rombauts S."/>
            <person name="Zhao P.X."/>
            <person name="Zhou P."/>
            <person name="Barbe V."/>
            <person name="Bardou P."/>
            <person name="Bechner M."/>
            <person name="Bellec A."/>
            <person name="Berger A."/>
            <person name="Berges H."/>
            <person name="Bidwell S."/>
            <person name="Bisseling T."/>
            <person name="Choisne N."/>
            <person name="Couloux A."/>
            <person name="Denny R."/>
            <person name="Deshpande S."/>
            <person name="Dai X."/>
            <person name="Doyle J.J."/>
            <person name="Dudez A.M."/>
            <person name="Farmer A.D."/>
            <person name="Fouteau S."/>
            <person name="Franken C."/>
            <person name="Gibelin C."/>
            <person name="Gish J."/>
            <person name="Goldstein S."/>
            <person name="Gonzalez A.J."/>
            <person name="Green P.J."/>
            <person name="Hallab A."/>
            <person name="Hartog M."/>
            <person name="Hua A."/>
            <person name="Humphray S.J."/>
            <person name="Jeong D.H."/>
            <person name="Jing Y."/>
            <person name="Jocker A."/>
            <person name="Kenton S.M."/>
            <person name="Kim D.J."/>
            <person name="Klee K."/>
            <person name="Lai H."/>
            <person name="Lang C."/>
            <person name="Lin S."/>
            <person name="Macmil S.L."/>
            <person name="Magdelenat G."/>
            <person name="Matthews L."/>
            <person name="McCorrison J."/>
            <person name="Monaghan E.L."/>
            <person name="Mun J.H."/>
            <person name="Najar F.Z."/>
            <person name="Nicholson C."/>
            <person name="Noirot C."/>
            <person name="O'Bleness M."/>
            <person name="Paule C.R."/>
            <person name="Poulain J."/>
            <person name="Prion F."/>
            <person name="Qin B."/>
            <person name="Qu C."/>
            <person name="Retzel E.F."/>
            <person name="Riddle C."/>
            <person name="Sallet E."/>
            <person name="Samain S."/>
            <person name="Samson N."/>
            <person name="Sanders I."/>
            <person name="Saurat O."/>
            <person name="Scarpelli C."/>
            <person name="Schiex T."/>
            <person name="Segurens B."/>
            <person name="Severin A.J."/>
            <person name="Sherrier D.J."/>
            <person name="Shi R."/>
            <person name="Sims S."/>
            <person name="Singer S.R."/>
            <person name="Sinharoy S."/>
            <person name="Sterck L."/>
            <person name="Viollet A."/>
            <person name="Wang B.B."/>
            <person name="Wang K."/>
            <person name="Wang M."/>
            <person name="Wang X."/>
            <person name="Warfsmann J."/>
            <person name="Weissenbach J."/>
            <person name="White D.D."/>
            <person name="White J.D."/>
            <person name="Wiley G.B."/>
            <person name="Wincker P."/>
            <person name="Xing Y."/>
            <person name="Yang L."/>
            <person name="Yao Z."/>
            <person name="Ying F."/>
            <person name="Zhai J."/>
            <person name="Zhou L."/>
            <person name="Zuber A."/>
            <person name="Denarie J."/>
            <person name="Dixon R.A."/>
            <person name="May G.D."/>
            <person name="Schwartz D.C."/>
            <person name="Rogers J."/>
            <person name="Quetier F."/>
            <person name="Town C.D."/>
            <person name="Roe B.A."/>
        </authorList>
    </citation>
    <scope>NUCLEOTIDE SEQUENCE [LARGE SCALE GENOMIC DNA]</scope>
    <source>
        <strain evidence="17">A17</strain>
        <strain evidence="18 19">cv. Jemalong A17</strain>
    </source>
</reference>
<dbReference type="PROSITE" id="PS50135">
    <property type="entry name" value="ZF_ZZ_2"/>
    <property type="match status" value="1"/>
</dbReference>
<dbReference type="KEGG" id="mtr:25493711"/>
<feature type="domain" description="PB1" evidence="16">
    <location>
        <begin position="4"/>
        <end position="86"/>
    </location>
</feature>
<dbReference type="OrthoDB" id="661148at2759"/>
<reference evidence="18" key="3">
    <citation type="submission" date="2015-04" db="UniProtKB">
        <authorList>
            <consortium name="EnsemblPlants"/>
        </authorList>
    </citation>
    <scope>IDENTIFICATION</scope>
    <source>
        <strain evidence="18">cv. Jemalong A17</strain>
    </source>
</reference>
<dbReference type="SUPFAM" id="SSF46934">
    <property type="entry name" value="UBA-like"/>
    <property type="match status" value="2"/>
</dbReference>
<evidence type="ECO:0000313" key="17">
    <source>
        <dbReference type="EMBL" id="KEH31775.1"/>
    </source>
</evidence>
<dbReference type="Gene3D" id="1.10.8.10">
    <property type="entry name" value="DNA helicase RuvA subunit, C-terminal domain"/>
    <property type="match status" value="2"/>
</dbReference>
<evidence type="ECO:0000256" key="11">
    <source>
        <dbReference type="ARBA" id="ARBA00023329"/>
    </source>
</evidence>
<dbReference type="PROSITE" id="PS51745">
    <property type="entry name" value="PB1"/>
    <property type="match status" value="1"/>
</dbReference>
<dbReference type="AlphaFoldDB" id="A0A072V0X9"/>
<evidence type="ECO:0000256" key="10">
    <source>
        <dbReference type="ARBA" id="ARBA00023006"/>
    </source>
</evidence>
<dbReference type="InterPro" id="IPR013783">
    <property type="entry name" value="Ig-like_fold"/>
</dbReference>
<name>A0A072V0X9_MEDTR</name>
<feature type="compositionally biased region" description="Polar residues" evidence="13">
    <location>
        <begin position="169"/>
        <end position="189"/>
    </location>
</feature>
<feature type="region of interest" description="Disordered" evidence="13">
    <location>
        <begin position="169"/>
        <end position="206"/>
    </location>
</feature>
<evidence type="ECO:0000256" key="9">
    <source>
        <dbReference type="ARBA" id="ARBA00022927"/>
    </source>
</evidence>
<dbReference type="EMBL" id="CM001220">
    <property type="protein sequence ID" value="KEH31775.1"/>
    <property type="molecule type" value="Genomic_DNA"/>
</dbReference>
<dbReference type="STRING" id="3880.A0A072V0X9"/>
<comment type="subunit">
    <text evidence="3">Homodimers and heterodimers.</text>
</comment>
<dbReference type="InterPro" id="IPR043145">
    <property type="entry name" value="Znf_ZZ_sf"/>
</dbReference>
<dbReference type="PANTHER" id="PTHR20930">
    <property type="entry name" value="OVARIAN CARCINOMA ANTIGEN CA125-RELATED"/>
    <property type="match status" value="1"/>
</dbReference>
<feature type="compositionally biased region" description="Polar residues" evidence="13">
    <location>
        <begin position="244"/>
        <end position="271"/>
    </location>
</feature>
<evidence type="ECO:0000256" key="7">
    <source>
        <dbReference type="ARBA" id="ARBA00022771"/>
    </source>
</evidence>
<dbReference type="EnsemblPlants" id="KEH31775">
    <property type="protein sequence ID" value="KEH31775"/>
    <property type="gene ID" value="MTR_4g104880"/>
</dbReference>
<dbReference type="CDD" id="cd14319">
    <property type="entry name" value="UBA_NBR1"/>
    <property type="match status" value="1"/>
</dbReference>
<accession>A0A072V0X9</accession>
<dbReference type="PROSITE" id="PS50030">
    <property type="entry name" value="UBA"/>
    <property type="match status" value="1"/>
</dbReference>
<evidence type="ECO:0000256" key="4">
    <source>
        <dbReference type="ARBA" id="ARBA00022448"/>
    </source>
</evidence>
<dbReference type="Pfam" id="PF16158">
    <property type="entry name" value="N_BRCA1_IG"/>
    <property type="match status" value="1"/>
</dbReference>
<dbReference type="SMART" id="SM00666">
    <property type="entry name" value="PB1"/>
    <property type="match status" value="1"/>
</dbReference>
<dbReference type="CDD" id="cd14947">
    <property type="entry name" value="NBR1_like"/>
    <property type="match status" value="1"/>
</dbReference>
<evidence type="ECO:0000313" key="19">
    <source>
        <dbReference type="Proteomes" id="UP000002051"/>
    </source>
</evidence>
<dbReference type="InterPro" id="IPR056893">
    <property type="entry name" value="UBA_Nbr1_C"/>
</dbReference>
<evidence type="ECO:0000256" key="8">
    <source>
        <dbReference type="ARBA" id="ARBA00022833"/>
    </source>
</evidence>
<dbReference type="SUPFAM" id="SSF54277">
    <property type="entry name" value="CAD &amp; PB1 domains"/>
    <property type="match status" value="1"/>
</dbReference>
<evidence type="ECO:0000256" key="5">
    <source>
        <dbReference type="ARBA" id="ARBA00022554"/>
    </source>
</evidence>
<dbReference type="GO" id="GO:0006914">
    <property type="term" value="P:autophagy"/>
    <property type="evidence" value="ECO:0007669"/>
    <property type="project" value="UniProtKB-KW"/>
</dbReference>
<dbReference type="Gene3D" id="3.30.60.90">
    <property type="match status" value="1"/>
</dbReference>
<feature type="compositionally biased region" description="Low complexity" evidence="13">
    <location>
        <begin position="317"/>
        <end position="329"/>
    </location>
</feature>
<dbReference type="SUPFAM" id="SSF57850">
    <property type="entry name" value="RING/U-box"/>
    <property type="match status" value="1"/>
</dbReference>
<dbReference type="Pfam" id="PF00569">
    <property type="entry name" value="ZZ"/>
    <property type="match status" value="1"/>
</dbReference>
<feature type="compositionally biased region" description="Low complexity" evidence="13">
    <location>
        <begin position="740"/>
        <end position="766"/>
    </location>
</feature>
<feature type="domain" description="ZZ-type" evidence="15">
    <location>
        <begin position="403"/>
        <end position="453"/>
    </location>
</feature>
<evidence type="ECO:0000256" key="6">
    <source>
        <dbReference type="ARBA" id="ARBA00022723"/>
    </source>
</evidence>
<keyword evidence="4" id="KW-0813">Transport</keyword>
<evidence type="ECO:0000259" key="14">
    <source>
        <dbReference type="PROSITE" id="PS50030"/>
    </source>
</evidence>
<dbReference type="InterPro" id="IPR000270">
    <property type="entry name" value="PB1_dom"/>
</dbReference>
<evidence type="ECO:0000259" key="16">
    <source>
        <dbReference type="PROSITE" id="PS51745"/>
    </source>
</evidence>
<keyword evidence="9" id="KW-0653">Protein transport</keyword>
<dbReference type="GO" id="GO:0005776">
    <property type="term" value="C:autophagosome"/>
    <property type="evidence" value="ECO:0007669"/>
    <property type="project" value="UniProtKB-SubCell"/>
</dbReference>
<protein>
    <submittedName>
        <fullName evidence="17">Ubiquitin-associated/TS-N domain protein, putative</fullName>
    </submittedName>
</protein>
<dbReference type="Pfam" id="PF00564">
    <property type="entry name" value="PB1"/>
    <property type="match status" value="1"/>
</dbReference>
<evidence type="ECO:0000313" key="18">
    <source>
        <dbReference type="EnsemblPlants" id="KEH31775"/>
    </source>
</evidence>
<keyword evidence="19" id="KW-1185">Reference proteome</keyword>
<dbReference type="Gene3D" id="2.60.40.10">
    <property type="entry name" value="Immunoglobulins"/>
    <property type="match status" value="1"/>
</dbReference>
<dbReference type="GO" id="GO:0031410">
    <property type="term" value="C:cytoplasmic vesicle"/>
    <property type="evidence" value="ECO:0007669"/>
    <property type="project" value="UniProtKB-KW"/>
</dbReference>
<evidence type="ECO:0000256" key="1">
    <source>
        <dbReference type="ARBA" id="ARBA00004116"/>
    </source>
</evidence>
<feature type="region of interest" description="Disordered" evidence="13">
    <location>
        <begin position="740"/>
        <end position="785"/>
    </location>
</feature>
<dbReference type="InterPro" id="IPR053793">
    <property type="entry name" value="PB1-like"/>
</dbReference>
<dbReference type="FunFam" id="1.10.8.10:FF:000085">
    <property type="entry name" value="protein NBR1 homolog"/>
    <property type="match status" value="1"/>
</dbReference>
<dbReference type="GO" id="GO:0015031">
    <property type="term" value="P:protein transport"/>
    <property type="evidence" value="ECO:0007669"/>
    <property type="project" value="UniProtKB-KW"/>
</dbReference>
<dbReference type="InterPro" id="IPR009060">
    <property type="entry name" value="UBA-like_sf"/>
</dbReference>
<dbReference type="Pfam" id="PF24932">
    <property type="entry name" value="UBA_NBR1_C"/>
    <property type="match status" value="2"/>
</dbReference>